<evidence type="ECO:0000259" key="3">
    <source>
        <dbReference type="PROSITE" id="PS50102"/>
    </source>
</evidence>
<dbReference type="SMART" id="SM00360">
    <property type="entry name" value="RRM"/>
    <property type="match status" value="2"/>
</dbReference>
<dbReference type="PROSITE" id="PS50102">
    <property type="entry name" value="RRM"/>
    <property type="match status" value="2"/>
</dbReference>
<dbReference type="InterPro" id="IPR000504">
    <property type="entry name" value="RRM_dom"/>
</dbReference>
<dbReference type="InterPro" id="IPR035979">
    <property type="entry name" value="RBD_domain_sf"/>
</dbReference>
<dbReference type="SUPFAM" id="SSF54928">
    <property type="entry name" value="RNA-binding domain, RBD"/>
    <property type="match status" value="2"/>
</dbReference>
<feature type="domain" description="RRM" evidence="3">
    <location>
        <begin position="65"/>
        <end position="147"/>
    </location>
</feature>
<dbReference type="Proteomes" id="UP000076532">
    <property type="component" value="Unassembled WGS sequence"/>
</dbReference>
<feature type="region of interest" description="Disordered" evidence="2">
    <location>
        <begin position="789"/>
        <end position="823"/>
    </location>
</feature>
<keyword evidence="5" id="KW-1185">Reference proteome</keyword>
<dbReference type="Gene3D" id="3.30.70.330">
    <property type="match status" value="2"/>
</dbReference>
<sequence length="1105" mass="120526">MPPKLLSQPRAWGTRFDSLISSDPPPSLSPQTDISETQEEVEPSTTESAQLGLFKPTEQRMPHDASIFVGSLPTDVEQTELSRLLSEHLMDHAEVKSIKIIRDQKGGVCAFVQCEDATSAAHLVYILNNTPVKPFMGRFLRYEPARAFRTLLISYRSPMKYLPDRSPGVSTSTEASHEGTLAPLELPTAMKIWRNRNSRFLSIIYNEEAIAVEASHNETDAAKPSGMFLRPVSFDAETLHKIASTFGPLERFAPFCSEKSFQVSPKGEGLQTSGDVPYPIPHNQPRSTSMDDGCWEVKWGYREDAVSALMTLRRVPHLTVTWAHTHPPPENFASPRSSVFTNAGSIFDASPRTVIAGLDRVSDTVLPHIPLRSIVLPVGEKINLTIQTSNGTTMIRTIPDDLSSNSAAIDWVQSPISPSPLGSFPRADQVLMLDGKPDLTDSDFPPLASIKGDRKPSKGFWGDRLLAQNEVGTVDDFKPADIFSIEHSATLTPRATTVHMPSPDQAQAQIQETGPPAVVEDEGQDLDMPPTPDFGLSPNTPTTTDSMKFPQTPASARFEMFASSPSAGGAVENFSPSYMRETRESELDPTTIFVGGLEINGPNAWDENRVKEYFSKFGDVEDIKYIVPNTGRSSFAFVKFDNTESSVRAVSQEHNRIHGGRTMRVQLRDLNPPRGSPWKGGRGRGRALDPPRRALESMHTNGDGSAEMLPAAHFRPYPEYRSEPIALQQDIDDEPTTIKYPTLLDQPLIEDVNLVAEDSVSVGEEECVSRTHARGVSSGDYSGYQTCPDLSHKKANSPQHEQTWNSNHSSTPPTPTHSSYASSVSATAPSVPYMPPNTGYLYPQPWMAPPPQFGQQMQYGMHYVPGYPGYAMPPQQASQIPSPPGSECSASTGPQSSWGPGAPVYHPYVHYPAYAPAPMQAPSDSRAPLMPTGFIQGEHGTLIPLYQPDALDRYMSGGAAQLQSVPPAPQAQIQTQPVAHSTPPAAPWRAFPPGGSYPYIPASQMPAQAQHGGWIPNQAPYMLPLAPTNSPARGGHARSGGHNGHGNGNQHLQSSNRRQRQSTYDRGTPSRGNGPLRYQHGGQEQGYADGSHGMPQPAFAAGWNQ</sequence>
<reference evidence="4 5" key="1">
    <citation type="journal article" date="2016" name="Mol. Biol. Evol.">
        <title>Comparative Genomics of Early-Diverging Mushroom-Forming Fungi Provides Insights into the Origins of Lignocellulose Decay Capabilities.</title>
        <authorList>
            <person name="Nagy L.G."/>
            <person name="Riley R."/>
            <person name="Tritt A."/>
            <person name="Adam C."/>
            <person name="Daum C."/>
            <person name="Floudas D."/>
            <person name="Sun H."/>
            <person name="Yadav J.S."/>
            <person name="Pangilinan J."/>
            <person name="Larsson K.H."/>
            <person name="Matsuura K."/>
            <person name="Barry K."/>
            <person name="Labutti K."/>
            <person name="Kuo R."/>
            <person name="Ohm R.A."/>
            <person name="Bhattacharya S.S."/>
            <person name="Shirouzu T."/>
            <person name="Yoshinaga Y."/>
            <person name="Martin F.M."/>
            <person name="Grigoriev I.V."/>
            <person name="Hibbett D.S."/>
        </authorList>
    </citation>
    <scope>NUCLEOTIDE SEQUENCE [LARGE SCALE GENOMIC DNA]</scope>
    <source>
        <strain evidence="4 5">CBS 109695</strain>
    </source>
</reference>
<accession>A0A166NVX4</accession>
<dbReference type="PANTHER" id="PTHR23147">
    <property type="entry name" value="SERINE/ARGININE RICH SPLICING FACTOR"/>
    <property type="match status" value="1"/>
</dbReference>
<dbReference type="EMBL" id="KV417521">
    <property type="protein sequence ID" value="KZP25430.1"/>
    <property type="molecule type" value="Genomic_DNA"/>
</dbReference>
<dbReference type="OrthoDB" id="410044at2759"/>
<dbReference type="InterPro" id="IPR050907">
    <property type="entry name" value="SRSF"/>
</dbReference>
<feature type="region of interest" description="Disordered" evidence="2">
    <location>
        <begin position="1025"/>
        <end position="1105"/>
    </location>
</feature>
<protein>
    <recommendedName>
        <fullName evidence="3">RRM domain-containing protein</fullName>
    </recommendedName>
</protein>
<name>A0A166NVX4_9AGAM</name>
<feature type="domain" description="RRM" evidence="3">
    <location>
        <begin position="590"/>
        <end position="670"/>
    </location>
</feature>
<dbReference type="InterPro" id="IPR012677">
    <property type="entry name" value="Nucleotide-bd_a/b_plait_sf"/>
</dbReference>
<dbReference type="GO" id="GO:0003723">
    <property type="term" value="F:RNA binding"/>
    <property type="evidence" value="ECO:0007669"/>
    <property type="project" value="UniProtKB-UniRule"/>
</dbReference>
<gene>
    <name evidence="4" type="ORF">FIBSPDRAFT_1041567</name>
</gene>
<evidence type="ECO:0000313" key="5">
    <source>
        <dbReference type="Proteomes" id="UP000076532"/>
    </source>
</evidence>
<evidence type="ECO:0000313" key="4">
    <source>
        <dbReference type="EMBL" id="KZP25430.1"/>
    </source>
</evidence>
<proteinExistence type="predicted"/>
<feature type="compositionally biased region" description="Polar residues" evidence="2">
    <location>
        <begin position="1050"/>
        <end position="1065"/>
    </location>
</feature>
<feature type="compositionally biased region" description="Low complexity" evidence="2">
    <location>
        <begin position="805"/>
        <end position="823"/>
    </location>
</feature>
<feature type="region of interest" description="Disordered" evidence="2">
    <location>
        <begin position="668"/>
        <end position="691"/>
    </location>
</feature>
<dbReference type="AlphaFoldDB" id="A0A166NVX4"/>
<feature type="region of interest" description="Disordered" evidence="2">
    <location>
        <begin position="874"/>
        <end position="895"/>
    </location>
</feature>
<evidence type="ECO:0000256" key="1">
    <source>
        <dbReference type="PROSITE-ProRule" id="PRU00176"/>
    </source>
</evidence>
<dbReference type="STRING" id="436010.A0A166NVX4"/>
<feature type="region of interest" description="Disordered" evidence="2">
    <location>
        <begin position="965"/>
        <end position="990"/>
    </location>
</feature>
<feature type="compositionally biased region" description="Low complexity" evidence="2">
    <location>
        <begin position="970"/>
        <end position="979"/>
    </location>
</feature>
<dbReference type="Pfam" id="PF00076">
    <property type="entry name" value="RRM_1"/>
    <property type="match status" value="2"/>
</dbReference>
<evidence type="ECO:0000256" key="2">
    <source>
        <dbReference type="SAM" id="MobiDB-lite"/>
    </source>
</evidence>
<organism evidence="4 5">
    <name type="scientific">Athelia psychrophila</name>
    <dbReference type="NCBI Taxonomy" id="1759441"/>
    <lineage>
        <taxon>Eukaryota</taxon>
        <taxon>Fungi</taxon>
        <taxon>Dikarya</taxon>
        <taxon>Basidiomycota</taxon>
        <taxon>Agaricomycotina</taxon>
        <taxon>Agaricomycetes</taxon>
        <taxon>Agaricomycetidae</taxon>
        <taxon>Atheliales</taxon>
        <taxon>Atheliaceae</taxon>
        <taxon>Athelia</taxon>
    </lineage>
</organism>
<feature type="region of interest" description="Disordered" evidence="2">
    <location>
        <begin position="15"/>
        <end position="48"/>
    </location>
</feature>
<feature type="compositionally biased region" description="Gly residues" evidence="2">
    <location>
        <begin position="1037"/>
        <end position="1047"/>
    </location>
</feature>
<feature type="region of interest" description="Disordered" evidence="2">
    <location>
        <begin position="263"/>
        <end position="289"/>
    </location>
</feature>
<keyword evidence="1" id="KW-0694">RNA-binding</keyword>